<name>A0A0G4GX79_VITBC</name>
<dbReference type="InParanoid" id="A0A0G4GX79"/>
<accession>A0A0G4GX79</accession>
<dbReference type="EMBL" id="CDMY01000859">
    <property type="protein sequence ID" value="CEM35663.1"/>
    <property type="molecule type" value="Genomic_DNA"/>
</dbReference>
<protein>
    <submittedName>
        <fullName evidence="2">Uncharacterized protein</fullName>
    </submittedName>
</protein>
<evidence type="ECO:0000256" key="1">
    <source>
        <dbReference type="SAM" id="MobiDB-lite"/>
    </source>
</evidence>
<dbReference type="VEuPathDB" id="CryptoDB:Vbra_903"/>
<dbReference type="AlphaFoldDB" id="A0A0G4GX79"/>
<keyword evidence="3" id="KW-1185">Reference proteome</keyword>
<sequence length="232" mass="25397">MRLLTKSPTSAPGGPTGTEEVIRLLKDKLRADERAKNEALLEQELTAAKDCNNQLLDELTDANFKKPAAKVNEPSRVGGGGKAESPPAPPVLGGRALPTPPPLPRPHHQQSPPAHRDGLAPRRPLRPLRLIHRHGRRRQGRVLADLATVGDSLAWVFRLPRGTPSALQPYNSSLSPVRPTEETTPCIAHTQKRGGLVPMQTHRRHRAAPPRHHKTGAAKPRRISIAVYILYS</sequence>
<evidence type="ECO:0000313" key="2">
    <source>
        <dbReference type="EMBL" id="CEM35663.1"/>
    </source>
</evidence>
<gene>
    <name evidence="2" type="ORF">Vbra_903</name>
</gene>
<dbReference type="Proteomes" id="UP000041254">
    <property type="component" value="Unassembled WGS sequence"/>
</dbReference>
<organism evidence="2 3">
    <name type="scientific">Vitrella brassicaformis (strain CCMP3155)</name>
    <dbReference type="NCBI Taxonomy" id="1169540"/>
    <lineage>
        <taxon>Eukaryota</taxon>
        <taxon>Sar</taxon>
        <taxon>Alveolata</taxon>
        <taxon>Colpodellida</taxon>
        <taxon>Vitrellaceae</taxon>
        <taxon>Vitrella</taxon>
    </lineage>
</organism>
<feature type="region of interest" description="Disordered" evidence="1">
    <location>
        <begin position="61"/>
        <end position="125"/>
    </location>
</feature>
<evidence type="ECO:0000313" key="3">
    <source>
        <dbReference type="Proteomes" id="UP000041254"/>
    </source>
</evidence>
<proteinExistence type="predicted"/>
<reference evidence="2 3" key="1">
    <citation type="submission" date="2014-11" db="EMBL/GenBank/DDBJ databases">
        <authorList>
            <person name="Zhu J."/>
            <person name="Qi W."/>
            <person name="Song R."/>
        </authorList>
    </citation>
    <scope>NUCLEOTIDE SEQUENCE [LARGE SCALE GENOMIC DNA]</scope>
</reference>